<evidence type="ECO:0000259" key="4">
    <source>
        <dbReference type="Pfam" id="PF10145"/>
    </source>
</evidence>
<keyword evidence="3" id="KW-0812">Transmembrane</keyword>
<organism evidence="5 6">
    <name type="scientific">Paracandidimonas soli</name>
    <dbReference type="NCBI Taxonomy" id="1917182"/>
    <lineage>
        <taxon>Bacteria</taxon>
        <taxon>Pseudomonadati</taxon>
        <taxon>Pseudomonadota</taxon>
        <taxon>Betaproteobacteria</taxon>
        <taxon>Burkholderiales</taxon>
        <taxon>Alcaligenaceae</taxon>
        <taxon>Paracandidimonas</taxon>
    </lineage>
</organism>
<dbReference type="PANTHER" id="PTHR37813">
    <property type="entry name" value="FELS-2 PROPHAGE PROTEIN"/>
    <property type="match status" value="1"/>
</dbReference>
<protein>
    <submittedName>
        <fullName evidence="5">TP901 family phage tail tape measure protein</fullName>
    </submittedName>
</protein>
<comment type="caution">
    <text evidence="5">The sequence shown here is derived from an EMBL/GenBank/DDBJ whole genome shotgun (WGS) entry which is preliminary data.</text>
</comment>
<feature type="domain" description="Phage tail tape measure protein" evidence="4">
    <location>
        <begin position="239"/>
        <end position="438"/>
    </location>
</feature>
<feature type="transmembrane region" description="Helical" evidence="3">
    <location>
        <begin position="607"/>
        <end position="627"/>
    </location>
</feature>
<dbReference type="InterPro" id="IPR010090">
    <property type="entry name" value="Phage_tape_meas"/>
</dbReference>
<name>A0A4R3VCY0_9BURK</name>
<keyword evidence="1" id="KW-1188">Viral release from host cell</keyword>
<dbReference type="OrthoDB" id="8019720at2"/>
<evidence type="ECO:0000313" key="5">
    <source>
        <dbReference type="EMBL" id="TCV00525.1"/>
    </source>
</evidence>
<feature type="coiled-coil region" evidence="2">
    <location>
        <begin position="90"/>
        <end position="173"/>
    </location>
</feature>
<dbReference type="Proteomes" id="UP000294692">
    <property type="component" value="Unassembled WGS sequence"/>
</dbReference>
<proteinExistence type="predicted"/>
<evidence type="ECO:0000256" key="1">
    <source>
        <dbReference type="ARBA" id="ARBA00022612"/>
    </source>
</evidence>
<accession>A0A4R3VCY0</accession>
<dbReference type="EMBL" id="SMBX01000003">
    <property type="protein sequence ID" value="TCV00525.1"/>
    <property type="molecule type" value="Genomic_DNA"/>
</dbReference>
<keyword evidence="3" id="KW-0472">Membrane</keyword>
<keyword evidence="2" id="KW-0175">Coiled coil</keyword>
<dbReference type="RefSeq" id="WP_132475108.1">
    <property type="nucleotide sequence ID" value="NZ_SMBX01000003.1"/>
</dbReference>
<dbReference type="Pfam" id="PF10145">
    <property type="entry name" value="PhageMin_Tail"/>
    <property type="match status" value="1"/>
</dbReference>
<dbReference type="NCBIfam" id="TIGR01760">
    <property type="entry name" value="tape_meas_TP901"/>
    <property type="match status" value="1"/>
</dbReference>
<evidence type="ECO:0000256" key="2">
    <source>
        <dbReference type="SAM" id="Coils"/>
    </source>
</evidence>
<dbReference type="AlphaFoldDB" id="A0A4R3VCY0"/>
<gene>
    <name evidence="5" type="ORF">EV686_103105</name>
</gene>
<evidence type="ECO:0000313" key="6">
    <source>
        <dbReference type="Proteomes" id="UP000294692"/>
    </source>
</evidence>
<reference evidence="5 6" key="1">
    <citation type="submission" date="2019-03" db="EMBL/GenBank/DDBJ databases">
        <title>Genomic Encyclopedia of Type Strains, Phase IV (KMG-IV): sequencing the most valuable type-strain genomes for metagenomic binning, comparative biology and taxonomic classification.</title>
        <authorList>
            <person name="Goeker M."/>
        </authorList>
    </citation>
    <scope>NUCLEOTIDE SEQUENCE [LARGE SCALE GENOMIC DNA]</scope>
    <source>
        <strain evidence="5 6">DSM 100048</strain>
    </source>
</reference>
<feature type="transmembrane region" description="Helical" evidence="3">
    <location>
        <begin position="539"/>
        <end position="567"/>
    </location>
</feature>
<sequence length="863" mass="90497">MDKTLQLKVIAALQDKLSGPLNRMRGAGSKTATSVKDLRDRLKGLEATQRDVGKFRELSRGLTQTSTGLQAAQGRVAELARAIKSTDEPTAAMRREFNQAVRAAQKLKNEHQQQSQKLQGLRDRLNAAGVSTRNLGSGERELRSNIGRTNEQLEQQRAKLAQVAQQQRRLTEARERYGRSQQLASSMAVSGAAGFAAGSSVLYAGARLMAPGIQFDADMSQVQSLTRLEKDSAELAALRKQARQLGADTMFSATEAAQGQGFLAMAGFGPQAILEAMPGLLDMAKAGGNELAETADIASNILTGFGIPADQMGRVGDVLVGAFTRSNTNLAMLGETMKYAAPIASSLGQDIETVAAMAGKLGDAGIQGGMGGTALRSILNRLSAPPKAAANALDTLGISASTADGNLRPMPELLKEIYERTKKMGDTERAGLLKGLAGEEAVSAMQVLVKQAGSGELQAFIGTLRETQGEAAKTAKIMGDNLVGDLDELSSAWEDLGIQLQEQQNGPMRETVVMLADIVGAVKDWMVANPELTSTLVKVAAVMALVIAAGGAITIGLASIIGPLAMLRYGMAILSIRGGGLARIFTALGRTALPLVGKGLLFIGRALMMNPIGLAVAAIATAAYLIYRYWEPIKAFFSDLWVEVKTAFAGGVASVAALILNWSPVGLFYQAFAAAMNYLGVELPGKFTEFGSMLVSGLIAGIRNMGSAVKDTVTGLGSDVMGWFKEKLGINSPSRVFVGFGENISEGAAQGISRSQTLAERAATALAAGVVAAGAMSPALAQSLPPINFDTRPSITSQVSGGRALGANAPANITVEGDRVEIHIHAAPGMNAQDIGRAVAAELDRREREKLARARSALADYGN</sequence>
<evidence type="ECO:0000256" key="3">
    <source>
        <dbReference type="SAM" id="Phobius"/>
    </source>
</evidence>
<keyword evidence="3" id="KW-1133">Transmembrane helix</keyword>
<feature type="transmembrane region" description="Helical" evidence="3">
    <location>
        <begin position="647"/>
        <end position="669"/>
    </location>
</feature>
<keyword evidence="6" id="KW-1185">Reference proteome</keyword>
<dbReference type="PANTHER" id="PTHR37813:SF1">
    <property type="entry name" value="FELS-2 PROPHAGE PROTEIN"/>
    <property type="match status" value="1"/>
</dbReference>